<accession>A0A252F3T8</accession>
<evidence type="ECO:0000259" key="3">
    <source>
        <dbReference type="PROSITE" id="PS51186"/>
    </source>
</evidence>
<protein>
    <submittedName>
        <fullName evidence="4">GNAT family N-acetyltransferase</fullName>
    </submittedName>
</protein>
<organism evidence="4 5">
    <name type="scientific">Butyricicoccus porcorum</name>
    <dbReference type="NCBI Taxonomy" id="1945634"/>
    <lineage>
        <taxon>Bacteria</taxon>
        <taxon>Bacillati</taxon>
        <taxon>Bacillota</taxon>
        <taxon>Clostridia</taxon>
        <taxon>Eubacteriales</taxon>
        <taxon>Butyricicoccaceae</taxon>
        <taxon>Butyricicoccus</taxon>
    </lineage>
</organism>
<dbReference type="InterPro" id="IPR000182">
    <property type="entry name" value="GNAT_dom"/>
</dbReference>
<dbReference type="CDD" id="cd04301">
    <property type="entry name" value="NAT_SF"/>
    <property type="match status" value="1"/>
</dbReference>
<dbReference type="InterPro" id="IPR016181">
    <property type="entry name" value="Acyl_CoA_acyltransferase"/>
</dbReference>
<dbReference type="PANTHER" id="PTHR43877">
    <property type="entry name" value="AMINOALKYLPHOSPHONATE N-ACETYLTRANSFERASE-RELATED-RELATED"/>
    <property type="match status" value="1"/>
</dbReference>
<keyword evidence="5" id="KW-1185">Reference proteome</keyword>
<feature type="domain" description="N-acetyltransferase" evidence="3">
    <location>
        <begin position="3"/>
        <end position="163"/>
    </location>
</feature>
<proteinExistence type="predicted"/>
<dbReference type="PROSITE" id="PS51186">
    <property type="entry name" value="GNAT"/>
    <property type="match status" value="1"/>
</dbReference>
<evidence type="ECO:0000256" key="1">
    <source>
        <dbReference type="ARBA" id="ARBA00022679"/>
    </source>
</evidence>
<dbReference type="Pfam" id="PF00583">
    <property type="entry name" value="Acetyltransf_1"/>
    <property type="match status" value="1"/>
</dbReference>
<evidence type="ECO:0000313" key="5">
    <source>
        <dbReference type="Proteomes" id="UP000194903"/>
    </source>
</evidence>
<keyword evidence="2" id="KW-0012">Acyltransferase</keyword>
<keyword evidence="1 4" id="KW-0808">Transferase</keyword>
<dbReference type="SUPFAM" id="SSF55729">
    <property type="entry name" value="Acyl-CoA N-acyltransferases (Nat)"/>
    <property type="match status" value="1"/>
</dbReference>
<evidence type="ECO:0000256" key="2">
    <source>
        <dbReference type="ARBA" id="ARBA00023315"/>
    </source>
</evidence>
<dbReference type="EMBL" id="NHOC01000005">
    <property type="protein sequence ID" value="OUM20448.1"/>
    <property type="molecule type" value="Genomic_DNA"/>
</dbReference>
<dbReference type="GO" id="GO:0016747">
    <property type="term" value="F:acyltransferase activity, transferring groups other than amino-acyl groups"/>
    <property type="evidence" value="ECO:0007669"/>
    <property type="project" value="InterPro"/>
</dbReference>
<dbReference type="InterPro" id="IPR050832">
    <property type="entry name" value="Bact_Acetyltransf"/>
</dbReference>
<dbReference type="OrthoDB" id="9773249at2"/>
<name>A0A252F3T8_9FIRM</name>
<evidence type="ECO:0000313" key="4">
    <source>
        <dbReference type="EMBL" id="OUM20448.1"/>
    </source>
</evidence>
<dbReference type="AlphaFoldDB" id="A0A252F3T8"/>
<dbReference type="RefSeq" id="WP_087018871.1">
    <property type="nucleotide sequence ID" value="NZ_CP178353.1"/>
</dbReference>
<gene>
    <name evidence="4" type="ORF">CBW42_06345</name>
</gene>
<sequence>MELTFQQVTDTEIETLAALADEIWHEFFPGIISDAQVDYMVEKFQSAPAMRQQIAEGYRYYLVYAGAELIGYTGVHPEEELLFLSKLYLKKQHRGHGYGRKMIEFVAGLARELGKSGVYLTVNRYNENTIAVYHATGFETVRTQVADIGNGYVMDDYVMQLAV</sequence>
<comment type="caution">
    <text evidence="4">The sequence shown here is derived from an EMBL/GenBank/DDBJ whole genome shotgun (WGS) entry which is preliminary data.</text>
</comment>
<dbReference type="Gene3D" id="3.40.630.30">
    <property type="match status" value="1"/>
</dbReference>
<dbReference type="Proteomes" id="UP000194903">
    <property type="component" value="Unassembled WGS sequence"/>
</dbReference>
<reference evidence="4 5" key="1">
    <citation type="submission" date="2017-05" db="EMBL/GenBank/DDBJ databases">
        <title>Butyricicoccus porcorum sp. nov. a butyrate-producing bacterium from the swine intestinal tract.</title>
        <authorList>
            <person name="Trachsel J."/>
            <person name="Humphrey S."/>
            <person name="Allen H.K."/>
        </authorList>
    </citation>
    <scope>NUCLEOTIDE SEQUENCE [LARGE SCALE GENOMIC DNA]</scope>
    <source>
        <strain evidence="4">BB10</strain>
    </source>
</reference>